<reference evidence="1" key="1">
    <citation type="submission" date="2021-02" db="EMBL/GenBank/DDBJ databases">
        <authorList>
            <person name="Dougan E. K."/>
            <person name="Rhodes N."/>
            <person name="Thang M."/>
            <person name="Chan C."/>
        </authorList>
    </citation>
    <scope>NUCLEOTIDE SEQUENCE</scope>
</reference>
<keyword evidence="2" id="KW-1185">Reference proteome</keyword>
<name>A0A812SPF9_9DINO</name>
<sequence length="359" mass="39447">MTALRVLVLVRAPARAVGRCEANGRLSAVRGTFKEKRKTPALNLLRPIHSVHSPAGCSMPSSLVHRLRQSRRNASLDSTPLSFMHVGPHPHAGATKQISLALFNLVEHRDESAIDLNEDQAGFLRPLLPVVGAWREKCVDSDGKLLLLLPGSQIPPGTSLWDVMATEFAAFLARKAPCYSAMAVLRGDAFSKAWSQRFRCDIQDARLVRHFVNVFMQKHEVTAATDDEKAQVCYRGPQLSNGVDLALRHCRLQGKEVNFQVLSRSATAEEASRCTVLLHAASAKPIGAEKGGFLAIVFYLPFCELFVGTAVRATPASWAFACDFWAELAARPLFFPLWWRFATLLVKAAMAEDDKGTSA</sequence>
<evidence type="ECO:0000313" key="1">
    <source>
        <dbReference type="EMBL" id="CAE7488093.1"/>
    </source>
</evidence>
<dbReference type="AlphaFoldDB" id="A0A812SPF9"/>
<gene>
    <name evidence="1" type="ORF">SNEC2469_LOCUS13876</name>
</gene>
<dbReference type="OrthoDB" id="411290at2759"/>
<protein>
    <submittedName>
        <fullName evidence="1">Uncharacterized protein</fullName>
    </submittedName>
</protein>
<accession>A0A812SPF9</accession>
<dbReference type="EMBL" id="CAJNJA010022192">
    <property type="protein sequence ID" value="CAE7488093.1"/>
    <property type="molecule type" value="Genomic_DNA"/>
</dbReference>
<dbReference type="Proteomes" id="UP000601435">
    <property type="component" value="Unassembled WGS sequence"/>
</dbReference>
<proteinExistence type="predicted"/>
<organism evidence="1 2">
    <name type="scientific">Symbiodinium necroappetens</name>
    <dbReference type="NCBI Taxonomy" id="1628268"/>
    <lineage>
        <taxon>Eukaryota</taxon>
        <taxon>Sar</taxon>
        <taxon>Alveolata</taxon>
        <taxon>Dinophyceae</taxon>
        <taxon>Suessiales</taxon>
        <taxon>Symbiodiniaceae</taxon>
        <taxon>Symbiodinium</taxon>
    </lineage>
</organism>
<evidence type="ECO:0000313" key="2">
    <source>
        <dbReference type="Proteomes" id="UP000601435"/>
    </source>
</evidence>
<comment type="caution">
    <text evidence="1">The sequence shown here is derived from an EMBL/GenBank/DDBJ whole genome shotgun (WGS) entry which is preliminary data.</text>
</comment>